<feature type="transmembrane region" description="Helical" evidence="11">
    <location>
        <begin position="208"/>
        <end position="227"/>
    </location>
</feature>
<feature type="transmembrane region" description="Helical" evidence="11">
    <location>
        <begin position="378"/>
        <end position="403"/>
    </location>
</feature>
<evidence type="ECO:0000256" key="9">
    <source>
        <dbReference type="ARBA" id="ARBA00023303"/>
    </source>
</evidence>
<keyword evidence="5" id="KW-0406">Ion transport</keyword>
<keyword evidence="14" id="KW-1185">Reference proteome</keyword>
<dbReference type="PRINTS" id="PR00762">
    <property type="entry name" value="CLCHANNEL"/>
</dbReference>
<evidence type="ECO:0000256" key="1">
    <source>
        <dbReference type="ARBA" id="ARBA00004141"/>
    </source>
</evidence>
<dbReference type="RefSeq" id="WP_156712159.1">
    <property type="nucleotide sequence ID" value="NZ_WPHG01000002.1"/>
</dbReference>
<dbReference type="PROSITE" id="PS51371">
    <property type="entry name" value="CBS"/>
    <property type="match status" value="1"/>
</dbReference>
<evidence type="ECO:0000256" key="8">
    <source>
        <dbReference type="ARBA" id="ARBA00023214"/>
    </source>
</evidence>
<protein>
    <submittedName>
        <fullName evidence="13">Chloride channel protein</fullName>
    </submittedName>
</protein>
<name>A0A844QEZ1_9HYPH</name>
<evidence type="ECO:0000256" key="5">
    <source>
        <dbReference type="ARBA" id="ARBA00023065"/>
    </source>
</evidence>
<evidence type="ECO:0000256" key="10">
    <source>
        <dbReference type="PROSITE-ProRule" id="PRU00703"/>
    </source>
</evidence>
<evidence type="ECO:0000256" key="7">
    <source>
        <dbReference type="ARBA" id="ARBA00023173"/>
    </source>
</evidence>
<keyword evidence="10" id="KW-0129">CBS domain</keyword>
<keyword evidence="6 11" id="KW-0472">Membrane</keyword>
<dbReference type="PANTHER" id="PTHR43427">
    <property type="entry name" value="CHLORIDE CHANNEL PROTEIN CLC-E"/>
    <property type="match status" value="1"/>
</dbReference>
<keyword evidence="9" id="KW-0407">Ion channel</keyword>
<dbReference type="Proteomes" id="UP000463224">
    <property type="component" value="Unassembled WGS sequence"/>
</dbReference>
<feature type="transmembrane region" description="Helical" evidence="11">
    <location>
        <begin position="172"/>
        <end position="196"/>
    </location>
</feature>
<evidence type="ECO:0000256" key="11">
    <source>
        <dbReference type="SAM" id="Phobius"/>
    </source>
</evidence>
<feature type="transmembrane region" description="Helical" evidence="11">
    <location>
        <begin position="286"/>
        <end position="306"/>
    </location>
</feature>
<gene>
    <name evidence="13" type="ORF">GN330_07925</name>
</gene>
<dbReference type="InterPro" id="IPR014743">
    <property type="entry name" value="Cl-channel_core"/>
</dbReference>
<comment type="subcellular location">
    <subcellularLocation>
        <location evidence="1">Membrane</location>
        <topology evidence="1">Multi-pass membrane protein</topology>
    </subcellularLocation>
</comment>
<evidence type="ECO:0000256" key="6">
    <source>
        <dbReference type="ARBA" id="ARBA00023136"/>
    </source>
</evidence>
<dbReference type="Pfam" id="PF00654">
    <property type="entry name" value="Voltage_CLC"/>
    <property type="match status" value="1"/>
</dbReference>
<evidence type="ECO:0000259" key="12">
    <source>
        <dbReference type="PROSITE" id="PS51371"/>
    </source>
</evidence>
<dbReference type="EMBL" id="WPHG01000002">
    <property type="protein sequence ID" value="MVA97174.1"/>
    <property type="molecule type" value="Genomic_DNA"/>
</dbReference>
<organism evidence="13 14">
    <name type="scientific">Nitratireductor arenosus</name>
    <dbReference type="NCBI Taxonomy" id="2682096"/>
    <lineage>
        <taxon>Bacteria</taxon>
        <taxon>Pseudomonadati</taxon>
        <taxon>Pseudomonadota</taxon>
        <taxon>Alphaproteobacteria</taxon>
        <taxon>Hyphomicrobiales</taxon>
        <taxon>Phyllobacteriaceae</taxon>
        <taxon>Nitratireductor</taxon>
    </lineage>
</organism>
<proteinExistence type="predicted"/>
<keyword evidence="3 11" id="KW-0812">Transmembrane</keyword>
<keyword evidence="8" id="KW-0868">Chloride</keyword>
<evidence type="ECO:0000256" key="3">
    <source>
        <dbReference type="ARBA" id="ARBA00022692"/>
    </source>
</evidence>
<feature type="transmembrane region" description="Helical" evidence="11">
    <location>
        <begin position="69"/>
        <end position="95"/>
    </location>
</feature>
<reference evidence="13 14" key="1">
    <citation type="submission" date="2019-12" db="EMBL/GenBank/DDBJ databases">
        <title>Nitratireductor arenosus sp. nov., Isolated from sea sand, Jeju island, South Korea.</title>
        <authorList>
            <person name="Kim W."/>
        </authorList>
    </citation>
    <scope>NUCLEOTIDE SEQUENCE [LARGE SCALE GENOMIC DNA]</scope>
    <source>
        <strain evidence="13 14">CAU 1489</strain>
    </source>
</reference>
<dbReference type="AlphaFoldDB" id="A0A844QEZ1"/>
<dbReference type="PANTHER" id="PTHR43427:SF6">
    <property type="entry name" value="CHLORIDE CHANNEL PROTEIN CLC-E"/>
    <property type="match status" value="1"/>
</dbReference>
<dbReference type="CDD" id="cd00400">
    <property type="entry name" value="Voltage_gated_ClC"/>
    <property type="match status" value="1"/>
</dbReference>
<evidence type="ECO:0000256" key="4">
    <source>
        <dbReference type="ARBA" id="ARBA00022989"/>
    </source>
</evidence>
<dbReference type="InterPro" id="IPR000644">
    <property type="entry name" value="CBS_dom"/>
</dbReference>
<dbReference type="Gene3D" id="1.10.3080.10">
    <property type="entry name" value="Clc chloride channel"/>
    <property type="match status" value="1"/>
</dbReference>
<comment type="caution">
    <text evidence="13">The sequence shown here is derived from an EMBL/GenBank/DDBJ whole genome shotgun (WGS) entry which is preliminary data.</text>
</comment>
<dbReference type="InterPro" id="IPR001807">
    <property type="entry name" value="ClC"/>
</dbReference>
<keyword evidence="2" id="KW-0813">Transport</keyword>
<dbReference type="SUPFAM" id="SSF81340">
    <property type="entry name" value="Clc chloride channel"/>
    <property type="match status" value="1"/>
</dbReference>
<keyword evidence="4 11" id="KW-1133">Transmembrane helix</keyword>
<evidence type="ECO:0000313" key="14">
    <source>
        <dbReference type="Proteomes" id="UP000463224"/>
    </source>
</evidence>
<evidence type="ECO:0000313" key="13">
    <source>
        <dbReference type="EMBL" id="MVA97174.1"/>
    </source>
</evidence>
<feature type="domain" description="CBS" evidence="12">
    <location>
        <begin position="478"/>
        <end position="537"/>
    </location>
</feature>
<feature type="transmembrane region" description="Helical" evidence="11">
    <location>
        <begin position="409"/>
        <end position="430"/>
    </location>
</feature>
<feature type="transmembrane region" description="Helical" evidence="11">
    <location>
        <begin position="318"/>
        <end position="340"/>
    </location>
</feature>
<evidence type="ECO:0000256" key="2">
    <source>
        <dbReference type="ARBA" id="ARBA00022448"/>
    </source>
</evidence>
<feature type="transmembrane region" description="Helical" evidence="11">
    <location>
        <begin position="30"/>
        <end position="49"/>
    </location>
</feature>
<sequence>MNVVAKRAIVALRGWVGPNWRDFRKERQPLVLCLALAIGLGAGVAAIIFRELIGLAQWFWLGSRSEQTLTAAAGMPWWVIVAGPVAGGLVVGLLLKRISVRRAGGVADVIEARAFTGRKLGMADGLWSALVSAISVGSGASAGREGPIVHLGATLGGVIARRAALPEWCRRTLLSAGVASAVAASFNAPFAGVLFAHEVVLGHYALRSFVPIMIASTAGSVLSRLWFGPDASFSVPAYAVASYWEFPAFVLLGLVSALVAILFQFALFIADFAARRVEMPLWTRPVAGGVLVGAIGVFFPHILGVGYEVTNLALSGQLPLALALSLIVLKTVATAISLAARFGGGVFAPAMVVGALTGSAFGLIASSLFPDMASSGGLYAMLGMGAVAGAVFGAPISTAMIVFELTGGYALAIALLLTVAVAQGVIQALHGHSWFQWQLRLRGLDVREGPHKPLGASVRVMDFMEPLAADGEPLAYDPDRGGAALKPTDTLDAALRALDTGGYERLPVVDPADGTRVIAWVSLVAALRHFNQALVQTSVEEHR</sequence>
<keyword evidence="7" id="KW-0869">Chloride channel</keyword>
<feature type="transmembrane region" description="Helical" evidence="11">
    <location>
        <begin position="248"/>
        <end position="274"/>
    </location>
</feature>
<dbReference type="GO" id="GO:0005254">
    <property type="term" value="F:chloride channel activity"/>
    <property type="evidence" value="ECO:0007669"/>
    <property type="project" value="UniProtKB-KW"/>
</dbReference>
<dbReference type="InterPro" id="IPR050368">
    <property type="entry name" value="ClC-type_chloride_channel"/>
</dbReference>
<accession>A0A844QEZ1</accession>
<dbReference type="GO" id="GO:0034707">
    <property type="term" value="C:chloride channel complex"/>
    <property type="evidence" value="ECO:0007669"/>
    <property type="project" value="UniProtKB-KW"/>
</dbReference>
<feature type="transmembrane region" description="Helical" evidence="11">
    <location>
        <begin position="346"/>
        <end position="366"/>
    </location>
</feature>